<dbReference type="Pfam" id="PF08044">
    <property type="entry name" value="DUF1707"/>
    <property type="match status" value="1"/>
</dbReference>
<keyword evidence="4" id="KW-1185">Reference proteome</keyword>
<dbReference type="RefSeq" id="WP_209644115.1">
    <property type="nucleotide sequence ID" value="NZ_JAGINW010000001.1"/>
</dbReference>
<reference evidence="3 4" key="1">
    <citation type="submission" date="2021-03" db="EMBL/GenBank/DDBJ databases">
        <title>Sequencing the genomes of 1000 actinobacteria strains.</title>
        <authorList>
            <person name="Klenk H.-P."/>
        </authorList>
    </citation>
    <scope>NUCLEOTIDE SEQUENCE [LARGE SCALE GENOMIC DNA]</scope>
    <source>
        <strain evidence="3 4">DSM 46670</strain>
    </source>
</reference>
<dbReference type="EMBL" id="JAGINW010000001">
    <property type="protein sequence ID" value="MBP2327128.1"/>
    <property type="molecule type" value="Genomic_DNA"/>
</dbReference>
<comment type="caution">
    <text evidence="3">The sequence shown here is derived from an EMBL/GenBank/DDBJ whole genome shotgun (WGS) entry which is preliminary data.</text>
</comment>
<sequence length="147" mass="16396">MSKANSVVERLFWRERTVASELDRKLAATWVDHAVSSGELTEEQASQRRARLADATTRAELQRLLPGMPGELQPVALLAAPRVGVGLWLVLSFVDIVIWLLIGLFGQTWDGTWLLWQLAGCGVIVAGLWCTRAWDRRMRLSVADSDP</sequence>
<evidence type="ECO:0000256" key="1">
    <source>
        <dbReference type="SAM" id="Phobius"/>
    </source>
</evidence>
<dbReference type="InterPro" id="IPR012551">
    <property type="entry name" value="DUF1707_SHOCT-like"/>
</dbReference>
<protein>
    <recommendedName>
        <fullName evidence="2">DUF1707 domain-containing protein</fullName>
    </recommendedName>
</protein>
<evidence type="ECO:0000313" key="3">
    <source>
        <dbReference type="EMBL" id="MBP2327128.1"/>
    </source>
</evidence>
<keyword evidence="1" id="KW-0472">Membrane</keyword>
<evidence type="ECO:0000313" key="4">
    <source>
        <dbReference type="Proteomes" id="UP001519332"/>
    </source>
</evidence>
<keyword evidence="1" id="KW-0812">Transmembrane</keyword>
<dbReference type="Proteomes" id="UP001519332">
    <property type="component" value="Unassembled WGS sequence"/>
</dbReference>
<evidence type="ECO:0000259" key="2">
    <source>
        <dbReference type="Pfam" id="PF08044"/>
    </source>
</evidence>
<feature type="transmembrane region" description="Helical" evidence="1">
    <location>
        <begin position="85"/>
        <end position="107"/>
    </location>
</feature>
<feature type="domain" description="DUF1707" evidence="2">
    <location>
        <begin position="19"/>
        <end position="69"/>
    </location>
</feature>
<feature type="transmembrane region" description="Helical" evidence="1">
    <location>
        <begin position="113"/>
        <end position="131"/>
    </location>
</feature>
<keyword evidence="1" id="KW-1133">Transmembrane helix</keyword>
<proteinExistence type="predicted"/>
<gene>
    <name evidence="3" type="ORF">JOF56_007513</name>
</gene>
<accession>A0ABS4TT53</accession>
<organism evidence="3 4">
    <name type="scientific">Kibdelosporangium banguiense</name>
    <dbReference type="NCBI Taxonomy" id="1365924"/>
    <lineage>
        <taxon>Bacteria</taxon>
        <taxon>Bacillati</taxon>
        <taxon>Actinomycetota</taxon>
        <taxon>Actinomycetes</taxon>
        <taxon>Pseudonocardiales</taxon>
        <taxon>Pseudonocardiaceae</taxon>
        <taxon>Kibdelosporangium</taxon>
    </lineage>
</organism>
<name>A0ABS4TT53_9PSEU</name>